<accession>A0A914C0H2</accession>
<organism evidence="6 7">
    <name type="scientific">Acrobeloides nanus</name>
    <dbReference type="NCBI Taxonomy" id="290746"/>
    <lineage>
        <taxon>Eukaryota</taxon>
        <taxon>Metazoa</taxon>
        <taxon>Ecdysozoa</taxon>
        <taxon>Nematoda</taxon>
        <taxon>Chromadorea</taxon>
        <taxon>Rhabditida</taxon>
        <taxon>Tylenchina</taxon>
        <taxon>Cephalobomorpha</taxon>
        <taxon>Cephaloboidea</taxon>
        <taxon>Cephalobidae</taxon>
        <taxon>Acrobeloides</taxon>
    </lineage>
</organism>
<dbReference type="PANTHER" id="PTHR34396">
    <property type="entry name" value="OS03G0264950 PROTEIN-RELATED"/>
    <property type="match status" value="1"/>
</dbReference>
<dbReference type="Pfam" id="PF02892">
    <property type="entry name" value="zf-BED"/>
    <property type="match status" value="2"/>
</dbReference>
<feature type="domain" description="BED-type" evidence="5">
    <location>
        <begin position="100"/>
        <end position="151"/>
    </location>
</feature>
<dbReference type="AlphaFoldDB" id="A0A914C0H2"/>
<dbReference type="PROSITE" id="PS50808">
    <property type="entry name" value="ZF_BED"/>
    <property type="match status" value="2"/>
</dbReference>
<evidence type="ECO:0000256" key="2">
    <source>
        <dbReference type="ARBA" id="ARBA00022771"/>
    </source>
</evidence>
<dbReference type="SUPFAM" id="SSF57667">
    <property type="entry name" value="beta-beta-alpha zinc fingers"/>
    <property type="match status" value="2"/>
</dbReference>
<dbReference type="InterPro" id="IPR036236">
    <property type="entry name" value="Znf_C2H2_sf"/>
</dbReference>
<dbReference type="InterPro" id="IPR053031">
    <property type="entry name" value="Cuticle_assoc_protein"/>
</dbReference>
<name>A0A914C0H2_9BILA</name>
<dbReference type="InterPro" id="IPR003656">
    <property type="entry name" value="Znf_BED"/>
</dbReference>
<evidence type="ECO:0000256" key="4">
    <source>
        <dbReference type="PROSITE-ProRule" id="PRU00027"/>
    </source>
</evidence>
<proteinExistence type="predicted"/>
<evidence type="ECO:0000256" key="3">
    <source>
        <dbReference type="ARBA" id="ARBA00022833"/>
    </source>
</evidence>
<dbReference type="Proteomes" id="UP000887540">
    <property type="component" value="Unplaced"/>
</dbReference>
<evidence type="ECO:0000256" key="1">
    <source>
        <dbReference type="ARBA" id="ARBA00022723"/>
    </source>
</evidence>
<evidence type="ECO:0000313" key="6">
    <source>
        <dbReference type="Proteomes" id="UP000887540"/>
    </source>
</evidence>
<sequence length="375" mass="42698">MPKATHSEIWNEFTRTDDGDATCNNCGRIFSKTAGSSTTFLWTHLKHHHTDLYVKYKGEAGLLNLSHSPKVTIKSEFGGSMDGNQNGVKKSKIDGRQQRIGRSGVWKAFRKVQDSIVCTECGKMLKKGKDSTTSFMWSHLRTHHPARFASLKGEEVNDITASLTPFVSIYSESGKTPSSNFMNISGQHNDLHVPTLVPNVDQETSFTEQNGESIPFLDHSDFHQPDSASPSISDQNQFNPTNENISTVDIGNDISHFFFQQAQRNLTPPKFKFPIFNINSIPSTREEYKNAYNTWRLHCLQREIYFKTYGIVNEEEVKKNTFLMNLSAEAFLMMKKSFEDVNVGIGNEISYDEFQTLLNSTTYEEIIQRIETYLR</sequence>
<evidence type="ECO:0000259" key="5">
    <source>
        <dbReference type="PROSITE" id="PS50808"/>
    </source>
</evidence>
<dbReference type="GO" id="GO:1990837">
    <property type="term" value="F:sequence-specific double-stranded DNA binding"/>
    <property type="evidence" value="ECO:0007669"/>
    <property type="project" value="TreeGrafter"/>
</dbReference>
<reference evidence="7" key="1">
    <citation type="submission" date="2022-11" db="UniProtKB">
        <authorList>
            <consortium name="WormBaseParasite"/>
        </authorList>
    </citation>
    <scope>IDENTIFICATION</scope>
</reference>
<keyword evidence="3" id="KW-0862">Zinc</keyword>
<dbReference type="SMART" id="SM00614">
    <property type="entry name" value="ZnF_BED"/>
    <property type="match status" value="2"/>
</dbReference>
<keyword evidence="2 4" id="KW-0863">Zinc-finger</keyword>
<keyword evidence="6" id="KW-1185">Reference proteome</keyword>
<dbReference type="PANTHER" id="PTHR34396:SF25">
    <property type="entry name" value="BOUNDARY ELEMENT ASSOCIATED FACTOR"/>
    <property type="match status" value="1"/>
</dbReference>
<dbReference type="GO" id="GO:0008270">
    <property type="term" value="F:zinc ion binding"/>
    <property type="evidence" value="ECO:0007669"/>
    <property type="project" value="UniProtKB-KW"/>
</dbReference>
<dbReference type="WBParaSite" id="ACRNAN_Path_144.g501.t1">
    <property type="protein sequence ID" value="ACRNAN_Path_144.g501.t1"/>
    <property type="gene ID" value="ACRNAN_Path_144.g501"/>
</dbReference>
<dbReference type="GO" id="GO:0005634">
    <property type="term" value="C:nucleus"/>
    <property type="evidence" value="ECO:0007669"/>
    <property type="project" value="TreeGrafter"/>
</dbReference>
<keyword evidence="1" id="KW-0479">Metal-binding</keyword>
<evidence type="ECO:0000313" key="7">
    <source>
        <dbReference type="WBParaSite" id="ACRNAN_Path_144.g501.t1"/>
    </source>
</evidence>
<protein>
    <submittedName>
        <fullName evidence="7">BED-type domain-containing protein</fullName>
    </submittedName>
</protein>
<dbReference type="GO" id="GO:0006357">
    <property type="term" value="P:regulation of transcription by RNA polymerase II"/>
    <property type="evidence" value="ECO:0007669"/>
    <property type="project" value="TreeGrafter"/>
</dbReference>
<feature type="domain" description="BED-type" evidence="5">
    <location>
        <begin position="4"/>
        <end position="56"/>
    </location>
</feature>